<dbReference type="Proteomes" id="UP001203687">
    <property type="component" value="Unassembled WGS sequence"/>
</dbReference>
<comment type="caution">
    <text evidence="3">The sequence shown here is derived from an EMBL/GenBank/DDBJ whole genome shotgun (WGS) entry which is preliminary data.</text>
</comment>
<reference evidence="3" key="1">
    <citation type="submission" date="2022-04" db="EMBL/GenBank/DDBJ databases">
        <authorList>
            <person name="Ren T."/>
        </authorList>
    </citation>
    <scope>NUCLEOTIDE SEQUENCE</scope>
    <source>
        <strain evidence="3">F63249</strain>
    </source>
</reference>
<accession>A0ABT0HAU6</accession>
<proteinExistence type="predicted"/>
<feature type="chain" id="PRO_5046466887" evidence="1">
    <location>
        <begin position="20"/>
        <end position="509"/>
    </location>
</feature>
<evidence type="ECO:0000256" key="1">
    <source>
        <dbReference type="SAM" id="SignalP"/>
    </source>
</evidence>
<gene>
    <name evidence="3" type="ORF">MUY34_12775</name>
</gene>
<dbReference type="InterPro" id="IPR005184">
    <property type="entry name" value="DUF306_Meta_HslJ"/>
</dbReference>
<sequence length="509" mass="55922">MKNIYFASLFLFSITTIFAQEDLLDGQWVMDSIFDHDIFLEDPSNPITIDFDVDANVITIQSFCGEIYQSFYTASTTENTFEITNAMWTPTTCSEDNGFEIATYGLLSIPTVHPQILIFTITNNGDSTSLVLDFTYFDEGLGVTTGVVANFTKENDPPEQLTTNWYLDQIVVDNVIHNNYFNESQNMGIIFTANPGSLANNLVFDGNSSCNSFDGNYVADENTISINSMAITAMDCVGTPKQLYEDLYIEVLRVNNAIPSVLNYTAFGTGDAATLVISNPASGDYAVYGKIPSETTLVQAWYLSRMEIPGSSNIEIPFSDAPSLLFTNTIDPVLFETQALGNGDCNSFYCTYEFSFTSNGDNVLIRNFGATLADCTSSTYEDAYFATLESPSSNYFELKIINDGATLIMTDLLGAKLVFGDAPLSLEDVDISTLDVVLKENLVSSVLKLSGLEPLQNPKYTIATIQGKTIVGGPLLSDMILVDYLSTGVYFLNITTENNISKILKFIKQ</sequence>
<feature type="signal peptide" evidence="1">
    <location>
        <begin position="1"/>
        <end position="19"/>
    </location>
</feature>
<feature type="domain" description="DUF306" evidence="2">
    <location>
        <begin position="159"/>
        <end position="253"/>
    </location>
</feature>
<evidence type="ECO:0000313" key="3">
    <source>
        <dbReference type="EMBL" id="MCK8481498.1"/>
    </source>
</evidence>
<evidence type="ECO:0000259" key="2">
    <source>
        <dbReference type="Pfam" id="PF03724"/>
    </source>
</evidence>
<evidence type="ECO:0000313" key="4">
    <source>
        <dbReference type="Proteomes" id="UP001203687"/>
    </source>
</evidence>
<dbReference type="Pfam" id="PF03724">
    <property type="entry name" value="META"/>
    <property type="match status" value="1"/>
</dbReference>
<dbReference type="RefSeq" id="WP_248413395.1">
    <property type="nucleotide sequence ID" value="NZ_JALPQF010000012.1"/>
</dbReference>
<organism evidence="3 4">
    <name type="scientific">Psychroserpens algicola</name>
    <dbReference type="NCBI Taxonomy" id="1719034"/>
    <lineage>
        <taxon>Bacteria</taxon>
        <taxon>Pseudomonadati</taxon>
        <taxon>Bacteroidota</taxon>
        <taxon>Flavobacteriia</taxon>
        <taxon>Flavobacteriales</taxon>
        <taxon>Flavobacteriaceae</taxon>
        <taxon>Psychroserpens</taxon>
    </lineage>
</organism>
<keyword evidence="4" id="KW-1185">Reference proteome</keyword>
<protein>
    <submittedName>
        <fullName evidence="3">META domain-containing protein</fullName>
    </submittedName>
</protein>
<dbReference type="InterPro" id="IPR038670">
    <property type="entry name" value="HslJ-like_sf"/>
</dbReference>
<dbReference type="EMBL" id="JALPQF010000012">
    <property type="protein sequence ID" value="MCK8481498.1"/>
    <property type="molecule type" value="Genomic_DNA"/>
</dbReference>
<dbReference type="Gene3D" id="2.40.128.270">
    <property type="match status" value="2"/>
</dbReference>
<name>A0ABT0HAU6_9FLAO</name>
<keyword evidence="1" id="KW-0732">Signal</keyword>